<evidence type="ECO:0000256" key="1">
    <source>
        <dbReference type="ARBA" id="ARBA00004170"/>
    </source>
</evidence>
<evidence type="ECO:0000313" key="12">
    <source>
        <dbReference type="EMBL" id="CAB4780290.1"/>
    </source>
</evidence>
<comment type="subcellular location">
    <subcellularLocation>
        <location evidence="1">Membrane</location>
        <topology evidence="1">Peripheral membrane protein</topology>
    </subcellularLocation>
</comment>
<dbReference type="EMBL" id="CAEZZX010000123">
    <property type="protein sequence ID" value="CAB4780290.1"/>
    <property type="molecule type" value="Genomic_DNA"/>
</dbReference>
<name>A0A6J6W7H2_9ZZZZ</name>
<organism evidence="12">
    <name type="scientific">freshwater metagenome</name>
    <dbReference type="NCBI Taxonomy" id="449393"/>
    <lineage>
        <taxon>unclassified sequences</taxon>
        <taxon>metagenomes</taxon>
        <taxon>ecological metagenomes</taxon>
    </lineage>
</organism>
<keyword evidence="7" id="KW-0066">ATP synthesis</keyword>
<dbReference type="CDD" id="cd12152">
    <property type="entry name" value="F1-ATPase_delta"/>
    <property type="match status" value="1"/>
</dbReference>
<keyword evidence="5" id="KW-0472">Membrane</keyword>
<reference evidence="12" key="1">
    <citation type="submission" date="2020-05" db="EMBL/GenBank/DDBJ databases">
        <authorList>
            <person name="Chiriac C."/>
            <person name="Salcher M."/>
            <person name="Ghai R."/>
            <person name="Kavagutti S V."/>
        </authorList>
    </citation>
    <scope>NUCLEOTIDE SEQUENCE</scope>
</reference>
<dbReference type="EMBL" id="CAEZSO010000014">
    <property type="protein sequence ID" value="CAB4535896.1"/>
    <property type="molecule type" value="Genomic_DNA"/>
</dbReference>
<evidence type="ECO:0000256" key="7">
    <source>
        <dbReference type="ARBA" id="ARBA00023310"/>
    </source>
</evidence>
<keyword evidence="3" id="KW-0813">Transport</keyword>
<evidence type="ECO:0000256" key="8">
    <source>
        <dbReference type="SAM" id="MobiDB-lite"/>
    </source>
</evidence>
<dbReference type="Pfam" id="PF02823">
    <property type="entry name" value="ATP-synt_DE_N"/>
    <property type="match status" value="1"/>
</dbReference>
<dbReference type="GO" id="GO:0045259">
    <property type="term" value="C:proton-transporting ATP synthase complex"/>
    <property type="evidence" value="ECO:0007669"/>
    <property type="project" value="UniProtKB-KW"/>
</dbReference>
<dbReference type="HAMAP" id="MF_00530">
    <property type="entry name" value="ATP_synth_epsil_bac"/>
    <property type="match status" value="1"/>
</dbReference>
<dbReference type="GO" id="GO:0046933">
    <property type="term" value="F:proton-transporting ATP synthase activity, rotational mechanism"/>
    <property type="evidence" value="ECO:0007669"/>
    <property type="project" value="InterPro"/>
</dbReference>
<evidence type="ECO:0000256" key="3">
    <source>
        <dbReference type="ARBA" id="ARBA00022448"/>
    </source>
</evidence>
<comment type="similarity">
    <text evidence="2">Belongs to the ATPase epsilon chain family.</text>
</comment>
<feature type="region of interest" description="Disordered" evidence="8">
    <location>
        <begin position="95"/>
        <end position="121"/>
    </location>
</feature>
<accession>A0A6J6W7H2</accession>
<dbReference type="InterPro" id="IPR036771">
    <property type="entry name" value="ATPsynth_dsu/esu_N"/>
</dbReference>
<dbReference type="SUPFAM" id="SSF51344">
    <property type="entry name" value="Epsilon subunit of F1F0-ATP synthase N-terminal domain"/>
    <property type="match status" value="1"/>
</dbReference>
<evidence type="ECO:0000313" key="10">
    <source>
        <dbReference type="EMBL" id="CAB4535896.1"/>
    </source>
</evidence>
<dbReference type="InterPro" id="IPR001469">
    <property type="entry name" value="ATP_synth_F1_dsu/esu"/>
</dbReference>
<dbReference type="PANTHER" id="PTHR13822">
    <property type="entry name" value="ATP SYNTHASE DELTA/EPSILON CHAIN"/>
    <property type="match status" value="1"/>
</dbReference>
<evidence type="ECO:0000256" key="5">
    <source>
        <dbReference type="ARBA" id="ARBA00023136"/>
    </source>
</evidence>
<feature type="domain" description="ATP synthase F1 complex delta/epsilon subunit N-terminal" evidence="9">
    <location>
        <begin position="4"/>
        <end position="82"/>
    </location>
</feature>
<dbReference type="Gene3D" id="2.60.15.10">
    <property type="entry name" value="F0F1 ATP synthase delta/epsilon subunit, N-terminal"/>
    <property type="match status" value="1"/>
</dbReference>
<evidence type="ECO:0000313" key="11">
    <source>
        <dbReference type="EMBL" id="CAB4627101.1"/>
    </source>
</evidence>
<evidence type="ECO:0000256" key="6">
    <source>
        <dbReference type="ARBA" id="ARBA00023196"/>
    </source>
</evidence>
<evidence type="ECO:0000259" key="9">
    <source>
        <dbReference type="Pfam" id="PF02823"/>
    </source>
</evidence>
<keyword evidence="4" id="KW-0406">Ion transport</keyword>
<gene>
    <name evidence="10" type="ORF">UFOPK1446_00136</name>
    <name evidence="11" type="ORF">UFOPK1939_01004</name>
    <name evidence="12" type="ORF">UFOPK2938_00681</name>
</gene>
<evidence type="ECO:0000256" key="4">
    <source>
        <dbReference type="ARBA" id="ARBA00023065"/>
    </source>
</evidence>
<proteinExistence type="inferred from homology"/>
<dbReference type="EMBL" id="CAEZVF010000172">
    <property type="protein sequence ID" value="CAB4627101.1"/>
    <property type="molecule type" value="Genomic_DNA"/>
</dbReference>
<dbReference type="InterPro" id="IPR020546">
    <property type="entry name" value="ATP_synth_F1_dsu/esu_N"/>
</dbReference>
<evidence type="ECO:0000256" key="2">
    <source>
        <dbReference type="ARBA" id="ARBA00005712"/>
    </source>
</evidence>
<dbReference type="AlphaFoldDB" id="A0A6J6W7H2"/>
<dbReference type="NCBIfam" id="TIGR01216">
    <property type="entry name" value="ATP_synt_epsi"/>
    <property type="match status" value="1"/>
</dbReference>
<protein>
    <submittedName>
        <fullName evidence="12">Unannotated protein</fullName>
    </submittedName>
</protein>
<sequence>MATLQVELVAADRQVWSGEASMVLARTPDGDIGVLPGHQPVLAVLVGGGVSIRTAEGSIEAAVHGGFFSVSDNRVSILAESAELSSEIDVQRAEKAAARARQDGSQDDLDRAETRIRVASL</sequence>
<keyword evidence="6" id="KW-0139">CF(1)</keyword>
<dbReference type="PANTHER" id="PTHR13822:SF10">
    <property type="entry name" value="ATP SYNTHASE EPSILON CHAIN, CHLOROPLASTIC"/>
    <property type="match status" value="1"/>
</dbReference>
<dbReference type="NCBIfam" id="NF009977">
    <property type="entry name" value="PRK13442.1"/>
    <property type="match status" value="1"/>
</dbReference>